<evidence type="ECO:0000313" key="2">
    <source>
        <dbReference type="Proteomes" id="UP000014969"/>
    </source>
</evidence>
<sequence length="63" mass="6889">MTLLRRREGDEPREDQLGVDIGRIGGAFDGAARIHREQPTADQQIGAVVELLVDVAIQRGGHQ</sequence>
<protein>
    <submittedName>
        <fullName evidence="1">Uncharacterized protein</fullName>
    </submittedName>
</protein>
<evidence type="ECO:0000313" key="1">
    <source>
        <dbReference type="EMBL" id="EPQ24683.1"/>
    </source>
</evidence>
<gene>
    <name evidence="1" type="ORF">J108_05000</name>
</gene>
<dbReference type="EMBL" id="ATFQ01000011">
    <property type="protein sequence ID" value="EPQ24683.1"/>
    <property type="molecule type" value="Genomic_DNA"/>
</dbReference>
<dbReference type="AlphaFoldDB" id="A0A829I1E4"/>
<proteinExistence type="predicted"/>
<dbReference type="Proteomes" id="UP000014969">
    <property type="component" value="Unassembled WGS sequence"/>
</dbReference>
<reference evidence="1 2" key="1">
    <citation type="journal article" date="2013" name="Genome Announc.">
        <title>Genome Sequence of an Epidemic Isolate of Mycobacterium abscessus subsp. bolletii from Rio de Janeiro, Brazil.</title>
        <authorList>
            <person name="Davidson R.M."/>
            <person name="Reynolds P.R."/>
            <person name="Farias-Hesson E."/>
            <person name="Duarte R.S."/>
            <person name="Jackson M."/>
            <person name="Strong M."/>
        </authorList>
    </citation>
    <scope>NUCLEOTIDE SEQUENCE [LARGE SCALE GENOMIC DNA]</scope>
    <source>
        <strain evidence="1 2">CRM-0020</strain>
    </source>
</reference>
<organism evidence="1 2">
    <name type="scientific">Mycobacteroides abscessus subsp. bolletii CRM-0020</name>
    <dbReference type="NCBI Taxonomy" id="1306401"/>
    <lineage>
        <taxon>Bacteria</taxon>
        <taxon>Bacillati</taxon>
        <taxon>Actinomycetota</taxon>
        <taxon>Actinomycetes</taxon>
        <taxon>Mycobacteriales</taxon>
        <taxon>Mycobacteriaceae</taxon>
        <taxon>Mycobacteroides</taxon>
        <taxon>Mycobacteroides abscessus</taxon>
    </lineage>
</organism>
<name>A0A829I1E4_9MYCO</name>
<accession>A0A829I1E4</accession>
<comment type="caution">
    <text evidence="1">The sequence shown here is derived from an EMBL/GenBank/DDBJ whole genome shotgun (WGS) entry which is preliminary data.</text>
</comment>